<organism evidence="2 3">
    <name type="scientific">Catellatospora chokoriensis</name>
    <dbReference type="NCBI Taxonomy" id="310353"/>
    <lineage>
        <taxon>Bacteria</taxon>
        <taxon>Bacillati</taxon>
        <taxon>Actinomycetota</taxon>
        <taxon>Actinomycetes</taxon>
        <taxon>Micromonosporales</taxon>
        <taxon>Micromonosporaceae</taxon>
        <taxon>Catellatospora</taxon>
    </lineage>
</organism>
<reference evidence="2 3" key="1">
    <citation type="submission" date="2021-01" db="EMBL/GenBank/DDBJ databases">
        <title>Whole genome shotgun sequence of Catellatospora chokoriensis NBRC 107358.</title>
        <authorList>
            <person name="Komaki H."/>
            <person name="Tamura T."/>
        </authorList>
    </citation>
    <scope>NUCLEOTIDE SEQUENCE [LARGE SCALE GENOMIC DNA]</scope>
    <source>
        <strain evidence="2 3">NBRC 107358</strain>
    </source>
</reference>
<keyword evidence="3" id="KW-1185">Reference proteome</keyword>
<evidence type="ECO:0000313" key="3">
    <source>
        <dbReference type="Proteomes" id="UP000619293"/>
    </source>
</evidence>
<evidence type="ECO:0000313" key="2">
    <source>
        <dbReference type="EMBL" id="GIF90446.1"/>
    </source>
</evidence>
<evidence type="ECO:0000256" key="1">
    <source>
        <dbReference type="SAM" id="MobiDB-lite"/>
    </source>
</evidence>
<comment type="caution">
    <text evidence="2">The sequence shown here is derived from an EMBL/GenBank/DDBJ whole genome shotgun (WGS) entry which is preliminary data.</text>
</comment>
<dbReference type="AlphaFoldDB" id="A0A8J3NSD9"/>
<gene>
    <name evidence="2" type="ORF">Cch02nite_38900</name>
</gene>
<dbReference type="Proteomes" id="UP000619293">
    <property type="component" value="Unassembled WGS sequence"/>
</dbReference>
<proteinExistence type="predicted"/>
<evidence type="ECO:0008006" key="4">
    <source>
        <dbReference type="Google" id="ProtNLM"/>
    </source>
</evidence>
<accession>A0A8J3NSD9</accession>
<name>A0A8J3NSD9_9ACTN</name>
<dbReference type="EMBL" id="BONG01000023">
    <property type="protein sequence ID" value="GIF90446.1"/>
    <property type="molecule type" value="Genomic_DNA"/>
</dbReference>
<sequence>MSGQQYVPPTNTAITPVVKGEFVGPVQTVFTAQPDFIAFCTNWDAFDVPRLWDSVRAEDDPAAWKQAHGWENLGQMLADQHDRLLRLREALAAGWDPIKSPAARVFFRVLDGLLVSMREDAYAHTSTARGVDGILTTLKTAKQKLDPLKREWDDVTTDWLPEWWDNAADDLNRQGRAALEEVDKAVKDYRRRIVIPAEYDYRVFSSDVVGGPTTPPGPGRGLDPRPGVTPGGGTPRPPRAVTPGGNPPPPVPGYDPVLDDGPVLEGAPQPVPAVPGSPISVLPVPPGSPYAPHGGAYVLPGPGVGRGGWIHPMPISTSTANTAAAGRPAAGGVTGAVPVAAPMGGPGARGRADGRGGQRGGDVVWEVARGVPPVIGQAPDPLAASAAAQGSAVEAAFVDWFADVATPWTNDLKVNINRGTDRPT</sequence>
<feature type="compositionally biased region" description="Pro residues" evidence="1">
    <location>
        <begin position="235"/>
        <end position="253"/>
    </location>
</feature>
<protein>
    <recommendedName>
        <fullName evidence="4">PPE family protein</fullName>
    </recommendedName>
</protein>
<feature type="region of interest" description="Disordered" evidence="1">
    <location>
        <begin position="206"/>
        <end position="253"/>
    </location>
</feature>
<dbReference type="RefSeq" id="WP_191842591.1">
    <property type="nucleotide sequence ID" value="NZ_BONG01000023.1"/>
</dbReference>